<keyword evidence="4" id="KW-0378">Hydrolase</keyword>
<dbReference type="GO" id="GO:0008810">
    <property type="term" value="F:cellulase activity"/>
    <property type="evidence" value="ECO:0007669"/>
    <property type="project" value="UniProtKB-EC"/>
</dbReference>
<reference evidence="11" key="1">
    <citation type="journal article" date="2023" name="Plant J.">
        <title>The genome of the king protea, Protea cynaroides.</title>
        <authorList>
            <person name="Chang J."/>
            <person name="Duong T.A."/>
            <person name="Schoeman C."/>
            <person name="Ma X."/>
            <person name="Roodt D."/>
            <person name="Barker N."/>
            <person name="Li Z."/>
            <person name="Van de Peer Y."/>
            <person name="Mizrachi E."/>
        </authorList>
    </citation>
    <scope>NUCLEOTIDE SEQUENCE</scope>
    <source>
        <tissue evidence="11">Young leaves</tissue>
    </source>
</reference>
<dbReference type="EMBL" id="JAMYWD010000012">
    <property type="protein sequence ID" value="KAJ4951620.1"/>
    <property type="molecule type" value="Genomic_DNA"/>
</dbReference>
<feature type="region of interest" description="Disordered" evidence="9">
    <location>
        <begin position="117"/>
        <end position="137"/>
    </location>
</feature>
<evidence type="ECO:0000256" key="7">
    <source>
        <dbReference type="ARBA" id="ARBA00023295"/>
    </source>
</evidence>
<keyword evidence="8" id="KW-0624">Polysaccharide degradation</keyword>
<dbReference type="Pfam" id="PF00759">
    <property type="entry name" value="Glyco_hydro_9"/>
    <property type="match status" value="1"/>
</dbReference>
<evidence type="ECO:0000256" key="4">
    <source>
        <dbReference type="ARBA" id="ARBA00022801"/>
    </source>
</evidence>
<dbReference type="Gene3D" id="1.50.10.10">
    <property type="match status" value="1"/>
</dbReference>
<dbReference type="InterPro" id="IPR012341">
    <property type="entry name" value="6hp_glycosidase-like_sf"/>
</dbReference>
<dbReference type="InterPro" id="IPR008928">
    <property type="entry name" value="6-hairpin_glycosidase_sf"/>
</dbReference>
<keyword evidence="7" id="KW-0326">Glycosidase</keyword>
<comment type="catalytic activity">
    <reaction evidence="1">
        <text>Endohydrolysis of (1-&gt;4)-beta-D-glucosidic linkages in cellulose, lichenin and cereal beta-D-glucans.</text>
        <dbReference type="EC" id="3.2.1.4"/>
    </reaction>
</comment>
<gene>
    <name evidence="11" type="ORF">NE237_028452</name>
</gene>
<dbReference type="OrthoDB" id="1706689at2759"/>
<evidence type="ECO:0000256" key="9">
    <source>
        <dbReference type="SAM" id="MobiDB-lite"/>
    </source>
</evidence>
<dbReference type="SUPFAM" id="SSF48208">
    <property type="entry name" value="Six-hairpin glycosidases"/>
    <property type="match status" value="1"/>
</dbReference>
<dbReference type="PANTHER" id="PTHR22298">
    <property type="entry name" value="ENDO-1,4-BETA-GLUCANASE"/>
    <property type="match status" value="1"/>
</dbReference>
<dbReference type="AlphaFoldDB" id="A0A9Q0JV59"/>
<proteinExistence type="inferred from homology"/>
<evidence type="ECO:0000256" key="6">
    <source>
        <dbReference type="ARBA" id="ARBA00023277"/>
    </source>
</evidence>
<dbReference type="Proteomes" id="UP001141806">
    <property type="component" value="Unassembled WGS sequence"/>
</dbReference>
<evidence type="ECO:0000256" key="1">
    <source>
        <dbReference type="ARBA" id="ARBA00000966"/>
    </source>
</evidence>
<comment type="caution">
    <text evidence="11">The sequence shown here is derived from an EMBL/GenBank/DDBJ whole genome shotgun (WGS) entry which is preliminary data.</text>
</comment>
<keyword evidence="6" id="KW-0119">Carbohydrate metabolism</keyword>
<dbReference type="GO" id="GO:0030245">
    <property type="term" value="P:cellulose catabolic process"/>
    <property type="evidence" value="ECO:0007669"/>
    <property type="project" value="UniProtKB-KW"/>
</dbReference>
<sequence length="137" mass="15181">MHLLFSLLQHYNATLIRSPRSGEGEKGDEEGFVQSRRSELIDPSKLIPSGQYYGRGVIIAILDTGVDLAIAVGLLSNVAQISLANRLGYLCSIRWGADFILRAHTSPSTFYTQVGDGNSDHQCWERPEDKDTPQTLF</sequence>
<keyword evidence="12" id="KW-1185">Reference proteome</keyword>
<evidence type="ECO:0000313" key="11">
    <source>
        <dbReference type="EMBL" id="KAJ4951620.1"/>
    </source>
</evidence>
<dbReference type="EC" id="3.2.1.4" evidence="3"/>
<evidence type="ECO:0000259" key="10">
    <source>
        <dbReference type="Pfam" id="PF00759"/>
    </source>
</evidence>
<feature type="domain" description="Glycoside hydrolase family 9" evidence="10">
    <location>
        <begin position="82"/>
        <end position="137"/>
    </location>
</feature>
<dbReference type="InterPro" id="IPR001701">
    <property type="entry name" value="Glyco_hydro_9"/>
</dbReference>
<evidence type="ECO:0000256" key="8">
    <source>
        <dbReference type="ARBA" id="ARBA00023326"/>
    </source>
</evidence>
<evidence type="ECO:0000313" key="12">
    <source>
        <dbReference type="Proteomes" id="UP001141806"/>
    </source>
</evidence>
<accession>A0A9Q0JV59</accession>
<keyword evidence="5" id="KW-0136">Cellulose degradation</keyword>
<protein>
    <recommendedName>
        <fullName evidence="3">cellulase</fullName>
        <ecNumber evidence="3">3.2.1.4</ecNumber>
    </recommendedName>
</protein>
<feature type="compositionally biased region" description="Basic and acidic residues" evidence="9">
    <location>
        <begin position="118"/>
        <end position="137"/>
    </location>
</feature>
<evidence type="ECO:0000256" key="5">
    <source>
        <dbReference type="ARBA" id="ARBA00023001"/>
    </source>
</evidence>
<comment type="similarity">
    <text evidence="2">Belongs to the glycosyl hydrolase 9 (cellulase E) family.</text>
</comment>
<evidence type="ECO:0000256" key="3">
    <source>
        <dbReference type="ARBA" id="ARBA00012601"/>
    </source>
</evidence>
<name>A0A9Q0JV59_9MAGN</name>
<organism evidence="11 12">
    <name type="scientific">Protea cynaroides</name>
    <dbReference type="NCBI Taxonomy" id="273540"/>
    <lineage>
        <taxon>Eukaryota</taxon>
        <taxon>Viridiplantae</taxon>
        <taxon>Streptophyta</taxon>
        <taxon>Embryophyta</taxon>
        <taxon>Tracheophyta</taxon>
        <taxon>Spermatophyta</taxon>
        <taxon>Magnoliopsida</taxon>
        <taxon>Proteales</taxon>
        <taxon>Proteaceae</taxon>
        <taxon>Protea</taxon>
    </lineage>
</organism>
<evidence type="ECO:0000256" key="2">
    <source>
        <dbReference type="ARBA" id="ARBA00007072"/>
    </source>
</evidence>